<dbReference type="InterPro" id="IPR036291">
    <property type="entry name" value="NAD(P)-bd_dom_sf"/>
</dbReference>
<dbReference type="AlphaFoldDB" id="A0A7S4ETT7"/>
<gene>
    <name evidence="2" type="ORF">PCAR00345_LOCUS3656</name>
</gene>
<dbReference type="InterPro" id="IPR020843">
    <property type="entry name" value="ER"/>
</dbReference>
<sequence length="306" mass="32237">MLSVDAFIRTTLDQEGYHTGTPLNEVLPALGYGVVLKDGSGRRKPGTRVLGMLRAQTLSRVKSSQVSRVMPFVSPKHSLGLLGLTTGLTAWMGIFAVARKPRRGEVVVVSAAAGAVGSVAAQLAKRTGAKVIGIAGGEKKCDFLLNQLKLDGAVDYKSTERTLGEQLDALAPDGVDFFYDNVGGATLDAVLLRLRPKARVVICGAVSQYSGKLNRGEVDGPREYLKLAERGASMTGFNVMQHIHRAPLALIHIGFLMLTKRISLFETIEIGISRFGAALNAMFVGGHVGKLLVDVGGGAKGAAAAA</sequence>
<dbReference type="InterPro" id="IPR045010">
    <property type="entry name" value="MDR_fam"/>
</dbReference>
<dbReference type="Gene3D" id="3.40.50.720">
    <property type="entry name" value="NAD(P)-binding Rossmann-like Domain"/>
    <property type="match status" value="1"/>
</dbReference>
<accession>A0A7S4ETT7</accession>
<dbReference type="InterPro" id="IPR011032">
    <property type="entry name" value="GroES-like_sf"/>
</dbReference>
<dbReference type="SMART" id="SM00829">
    <property type="entry name" value="PKS_ER"/>
    <property type="match status" value="1"/>
</dbReference>
<proteinExistence type="predicted"/>
<dbReference type="SUPFAM" id="SSF51735">
    <property type="entry name" value="NAD(P)-binding Rossmann-fold domains"/>
    <property type="match status" value="1"/>
</dbReference>
<name>A0A7S4ETT7_CHRCT</name>
<feature type="domain" description="Enoyl reductase (ER)" evidence="1">
    <location>
        <begin position="10"/>
        <end position="293"/>
    </location>
</feature>
<dbReference type="Gene3D" id="3.90.180.10">
    <property type="entry name" value="Medium-chain alcohol dehydrogenases, catalytic domain"/>
    <property type="match status" value="1"/>
</dbReference>
<dbReference type="EMBL" id="HBIZ01006399">
    <property type="protein sequence ID" value="CAE0751071.1"/>
    <property type="molecule type" value="Transcribed_RNA"/>
</dbReference>
<dbReference type="InterPro" id="IPR013149">
    <property type="entry name" value="ADH-like_C"/>
</dbReference>
<reference evidence="2" key="1">
    <citation type="submission" date="2021-01" db="EMBL/GenBank/DDBJ databases">
        <authorList>
            <person name="Corre E."/>
            <person name="Pelletier E."/>
            <person name="Niang G."/>
            <person name="Scheremetjew M."/>
            <person name="Finn R."/>
            <person name="Kale V."/>
            <person name="Holt S."/>
            <person name="Cochrane G."/>
            <person name="Meng A."/>
            <person name="Brown T."/>
            <person name="Cohen L."/>
        </authorList>
    </citation>
    <scope>NUCLEOTIDE SEQUENCE</scope>
    <source>
        <strain evidence="2">CCMP645</strain>
    </source>
</reference>
<dbReference type="Pfam" id="PF00107">
    <property type="entry name" value="ADH_zinc_N"/>
    <property type="match status" value="1"/>
</dbReference>
<dbReference type="PANTHER" id="PTHR43205:SF7">
    <property type="entry name" value="PROSTAGLANDIN REDUCTASE 1"/>
    <property type="match status" value="1"/>
</dbReference>
<evidence type="ECO:0000259" key="1">
    <source>
        <dbReference type="SMART" id="SM00829"/>
    </source>
</evidence>
<protein>
    <recommendedName>
        <fullName evidence="1">Enoyl reductase (ER) domain-containing protein</fullName>
    </recommendedName>
</protein>
<dbReference type="GO" id="GO:0016628">
    <property type="term" value="F:oxidoreductase activity, acting on the CH-CH group of donors, NAD or NADP as acceptor"/>
    <property type="evidence" value="ECO:0007669"/>
    <property type="project" value="InterPro"/>
</dbReference>
<organism evidence="2">
    <name type="scientific">Chrysotila carterae</name>
    <name type="common">Marine alga</name>
    <name type="synonym">Syracosphaera carterae</name>
    <dbReference type="NCBI Taxonomy" id="13221"/>
    <lineage>
        <taxon>Eukaryota</taxon>
        <taxon>Haptista</taxon>
        <taxon>Haptophyta</taxon>
        <taxon>Prymnesiophyceae</taxon>
        <taxon>Isochrysidales</taxon>
        <taxon>Isochrysidaceae</taxon>
        <taxon>Chrysotila</taxon>
    </lineage>
</organism>
<dbReference type="PANTHER" id="PTHR43205">
    <property type="entry name" value="PROSTAGLANDIN REDUCTASE"/>
    <property type="match status" value="1"/>
</dbReference>
<evidence type="ECO:0000313" key="2">
    <source>
        <dbReference type="EMBL" id="CAE0751071.1"/>
    </source>
</evidence>
<dbReference type="SUPFAM" id="SSF50129">
    <property type="entry name" value="GroES-like"/>
    <property type="match status" value="1"/>
</dbReference>